<accession>A0AAV6T1C1</accession>
<feature type="region of interest" description="Disordered" evidence="1">
    <location>
        <begin position="1097"/>
        <end position="1165"/>
    </location>
</feature>
<feature type="compositionally biased region" description="Polar residues" evidence="1">
    <location>
        <begin position="474"/>
        <end position="504"/>
    </location>
</feature>
<feature type="region of interest" description="Disordered" evidence="1">
    <location>
        <begin position="685"/>
        <end position="708"/>
    </location>
</feature>
<feature type="region of interest" description="Disordered" evidence="1">
    <location>
        <begin position="872"/>
        <end position="913"/>
    </location>
</feature>
<feature type="compositionally biased region" description="Basic and acidic residues" evidence="1">
    <location>
        <begin position="748"/>
        <end position="763"/>
    </location>
</feature>
<sequence>MEFQKANSLQDEDFWMSCFQISAVPNSARYRENNHLLKTILSKKFICAPQNPAQNSRADIPTNLSFQPKQGPYNQPTHPVQTHHGSASSGVQYQRVQEPFYQNLNASQSKSYPTATSPSREQMFCSRTFVSPTAHHQQTGNIQNYRRNVTQQSFSPVLPSYNEVLSQPYTTRSAANRHILCNSSVSLQNQQYVSHQLNSAPHRGGEANYSVNSNSYTRCYVPNSVQKETNTQHLKETAGAPQKRYDYHDENAIARIENYLYESYPTSSPPTGRQYRSEDKMMSKQMVQPTTLNFAGRSNSNPTTPVQYVHMSTAQHMKNTVPQKRAVPRVTQTGQNGAQNHIISKADFGSDASQSMQLHPHRAVTLSTGVNNQNDGSTHSSPGCVSMRAVAVVQPLSQESPQVGNNLQLDESTATDKSLIHGENVISPAVAKKAEYFNGYNRHLQSSNQKLPDIQHSAASNDGSVVSDSAGPQEMSQEQVAGEQCNPSVPQMSITSEVPQTQNWEKNKGETSTDPKACVTDLSSVQTTPWTAAKLANLIQELGKAQVELQDSNVTSLRDKLKALFWKRGNQFYHIISSVINLTYVENFCKKHLTSDTVILSQLKENSLKQLQNYYVLEDGEVYSEPPYISSWLNVNEQLDDIDKEFGFSSSLYDRLHTCSQSDKVGEDSFEMPNKDLFQTELVPADSGEENPDSIVKSTSTCLDEKGSTDSSDSYYSFEIKVLPPEEAKSIFEQLHKASAQSMDIDSQPERVTESSMEDRLPNNEEVTGSELDHGNKDVSSIETFCCLEWWMETIIGSESPVKCNCKKKLSGKACTEKNPNKEEMMVQDDSNLCVIKLDRKGEAQEKAEENGCNQNTTSRCSALSDDLCSRLTGDGEKPQSKPEKGIDDGWSSIGDEDLSSSQSEIPSYNPHSASVVSVPEEACVQELCESAGVGLARNSDCCNQEFKKVFSEQVAVRKKRKKKHSHKFFYPFPKKPKTHRDSEPVLRHVECKKVSADATDEPSDSNVKNAELMLFGSKRQLEIISFGGGTSNVSPPKTLSVNLSKPSRHKSSVATPEYSAKQMVHDTWRRSYLPITMRLNGKLKLMTPASYPQSEVICNTKEPSKRKTKHRPRLKKRQRLAKKVKLVEEDVVPLKQPDQQRSGDDNRSNCSVSPRLVQRMNPTL</sequence>
<feature type="compositionally biased region" description="Basic residues" evidence="1">
    <location>
        <begin position="1105"/>
        <end position="1125"/>
    </location>
</feature>
<protein>
    <submittedName>
        <fullName evidence="2">Uncharacterized protein</fullName>
    </submittedName>
</protein>
<name>A0AAV6T1C1_SOLSE</name>
<dbReference type="Proteomes" id="UP000693946">
    <property type="component" value="Linkage Group LG10"/>
</dbReference>
<dbReference type="EMBL" id="JAGKHQ010000002">
    <property type="protein sequence ID" value="KAG7523127.1"/>
    <property type="molecule type" value="Genomic_DNA"/>
</dbReference>
<proteinExistence type="predicted"/>
<feature type="region of interest" description="Disordered" evidence="1">
    <location>
        <begin position="739"/>
        <end position="775"/>
    </location>
</feature>
<feature type="region of interest" description="Disordered" evidence="1">
    <location>
        <begin position="68"/>
        <end position="89"/>
    </location>
</feature>
<gene>
    <name evidence="2" type="ORF">JOB18_039941</name>
</gene>
<evidence type="ECO:0000256" key="1">
    <source>
        <dbReference type="SAM" id="MobiDB-lite"/>
    </source>
</evidence>
<feature type="region of interest" description="Disordered" evidence="1">
    <location>
        <begin position="454"/>
        <end position="515"/>
    </location>
</feature>
<feature type="compositionally biased region" description="Basic and acidic residues" evidence="1">
    <location>
        <begin position="874"/>
        <end position="888"/>
    </location>
</feature>
<feature type="compositionally biased region" description="Polar residues" evidence="1">
    <location>
        <begin position="900"/>
        <end position="913"/>
    </location>
</feature>
<dbReference type="AlphaFoldDB" id="A0AAV6T1C1"/>
<evidence type="ECO:0000313" key="2">
    <source>
        <dbReference type="EMBL" id="KAG7523127.1"/>
    </source>
</evidence>
<reference evidence="2 3" key="1">
    <citation type="journal article" date="2021" name="Sci. Rep.">
        <title>Chromosome anchoring in Senegalese sole (Solea senegalensis) reveals sex-associated markers and genome rearrangements in flatfish.</title>
        <authorList>
            <person name="Guerrero-Cozar I."/>
            <person name="Gomez-Garrido J."/>
            <person name="Berbel C."/>
            <person name="Martinez-Blanch J.F."/>
            <person name="Alioto T."/>
            <person name="Claros M.G."/>
            <person name="Gagnaire P.A."/>
            <person name="Manchado M."/>
        </authorList>
    </citation>
    <scope>NUCLEOTIDE SEQUENCE [LARGE SCALE GENOMIC DNA]</scope>
    <source>
        <strain evidence="2">Sse05_10M</strain>
    </source>
</reference>
<feature type="compositionally biased region" description="Polar residues" evidence="1">
    <location>
        <begin position="457"/>
        <end position="467"/>
    </location>
</feature>
<keyword evidence="3" id="KW-1185">Reference proteome</keyword>
<organism evidence="2 3">
    <name type="scientific">Solea senegalensis</name>
    <name type="common">Senegalese sole</name>
    <dbReference type="NCBI Taxonomy" id="28829"/>
    <lineage>
        <taxon>Eukaryota</taxon>
        <taxon>Metazoa</taxon>
        <taxon>Chordata</taxon>
        <taxon>Craniata</taxon>
        <taxon>Vertebrata</taxon>
        <taxon>Euteleostomi</taxon>
        <taxon>Actinopterygii</taxon>
        <taxon>Neopterygii</taxon>
        <taxon>Teleostei</taxon>
        <taxon>Neoteleostei</taxon>
        <taxon>Acanthomorphata</taxon>
        <taxon>Carangaria</taxon>
        <taxon>Pleuronectiformes</taxon>
        <taxon>Pleuronectoidei</taxon>
        <taxon>Soleidae</taxon>
        <taxon>Solea</taxon>
    </lineage>
</organism>
<comment type="caution">
    <text evidence="2">The sequence shown here is derived from an EMBL/GenBank/DDBJ whole genome shotgun (WGS) entry which is preliminary data.</text>
</comment>
<evidence type="ECO:0000313" key="3">
    <source>
        <dbReference type="Proteomes" id="UP000693946"/>
    </source>
</evidence>